<dbReference type="Pfam" id="PF00339">
    <property type="entry name" value="Arrestin_N"/>
    <property type="match status" value="1"/>
</dbReference>
<dbReference type="InterPro" id="IPR014752">
    <property type="entry name" value="Arrestin-like_C"/>
</dbReference>
<dbReference type="InterPro" id="IPR011021">
    <property type="entry name" value="Arrestin-like_N"/>
</dbReference>
<dbReference type="GO" id="GO:0015031">
    <property type="term" value="P:protein transport"/>
    <property type="evidence" value="ECO:0007669"/>
    <property type="project" value="TreeGrafter"/>
</dbReference>
<feature type="compositionally biased region" description="Pro residues" evidence="2">
    <location>
        <begin position="349"/>
        <end position="359"/>
    </location>
</feature>
<accession>A0A3B3SGT5</accession>
<dbReference type="GO" id="GO:0005737">
    <property type="term" value="C:cytoplasm"/>
    <property type="evidence" value="ECO:0007669"/>
    <property type="project" value="TreeGrafter"/>
</dbReference>
<organism evidence="4 5">
    <name type="scientific">Paramormyrops kingsleyae</name>
    <dbReference type="NCBI Taxonomy" id="1676925"/>
    <lineage>
        <taxon>Eukaryota</taxon>
        <taxon>Metazoa</taxon>
        <taxon>Chordata</taxon>
        <taxon>Craniata</taxon>
        <taxon>Vertebrata</taxon>
        <taxon>Euteleostomi</taxon>
        <taxon>Actinopterygii</taxon>
        <taxon>Neopterygii</taxon>
        <taxon>Teleostei</taxon>
        <taxon>Osteoglossocephala</taxon>
        <taxon>Osteoglossomorpha</taxon>
        <taxon>Osteoglossiformes</taxon>
        <taxon>Mormyridae</taxon>
        <taxon>Paramormyrops</taxon>
    </lineage>
</organism>
<dbReference type="AlphaFoldDB" id="A0A3B3SGT5"/>
<feature type="compositionally biased region" description="Low complexity" evidence="2">
    <location>
        <begin position="324"/>
        <end position="335"/>
    </location>
</feature>
<dbReference type="InterPro" id="IPR050357">
    <property type="entry name" value="Arrestin_domain-protein"/>
</dbReference>
<dbReference type="Pfam" id="PF02752">
    <property type="entry name" value="Arrestin_C"/>
    <property type="match status" value="1"/>
</dbReference>
<evidence type="ECO:0000313" key="4">
    <source>
        <dbReference type="Ensembl" id="ENSPKIP00000029989.1"/>
    </source>
</evidence>
<feature type="domain" description="Arrestin C-terminal-like" evidence="3">
    <location>
        <begin position="193"/>
        <end position="305"/>
    </location>
</feature>
<protein>
    <recommendedName>
        <fullName evidence="3">Arrestin C-terminal-like domain-containing protein</fullName>
    </recommendedName>
</protein>
<feature type="compositionally biased region" description="Pro residues" evidence="2">
    <location>
        <begin position="314"/>
        <end position="323"/>
    </location>
</feature>
<dbReference type="STRING" id="1676925.ENSPKIP00000029989"/>
<dbReference type="GeneTree" id="ENSGT00940000164012"/>
<dbReference type="PANTHER" id="PTHR11188">
    <property type="entry name" value="ARRESTIN DOMAIN CONTAINING PROTEIN"/>
    <property type="match status" value="1"/>
</dbReference>
<dbReference type="SMART" id="SM01017">
    <property type="entry name" value="Arrestin_C"/>
    <property type="match status" value="1"/>
</dbReference>
<evidence type="ECO:0000256" key="2">
    <source>
        <dbReference type="SAM" id="MobiDB-lite"/>
    </source>
</evidence>
<dbReference type="Gene3D" id="2.60.40.640">
    <property type="match status" value="2"/>
</dbReference>
<evidence type="ECO:0000313" key="5">
    <source>
        <dbReference type="Proteomes" id="UP000261540"/>
    </source>
</evidence>
<dbReference type="Proteomes" id="UP000261540">
    <property type="component" value="Unplaced"/>
</dbReference>
<evidence type="ECO:0000259" key="3">
    <source>
        <dbReference type="SMART" id="SM01017"/>
    </source>
</evidence>
<sequence length="503" mass="53908">MLSSIKGITVNYDAVNEEKTFSSGDMLSGRVLLVLSKETKIEGLRVKMKGKAEVQWSERHLGEKRTRHYSSKEKYFKLEQLVTGQEKVLCIVKMNIFAILFSEVVLAAGSHVYPFTFQIPQGNMPSSFKGDHGKVKYKLEAKLSRSWRLPSNAASAFTFVSRPEMGVLNQTMNSALGSLRHLTIQECSTKTTYSGVLCLDALTGERLKVTVDIQNSSSRDLAPKIAVDQVQSFFTDRRGKVCKHQMLNHVGEPVPANTKKMLTQVLRLPPNLIIRVEYFLKVYLEVPFASDPEVKLPLVILPADFAPGAFPSKPAPAAAPPSTAPGAFPSKSAPAAAPPSTAPGAFPSKPAPAAAPPSTAPGAFPYQPAPWVASPPSAPGVFSYETAPLHAPPPIAPGAFPYETAPGAAAPSIAPGAFLYQSPPDEPYTFLSYSSPDAPPAYDVLSQPSPQSPPSPPPSYSDAIKCSPPTAPGCSLPQMPQGTYPLQGALDPPEDALKTKEIF</sequence>
<feature type="compositionally biased region" description="Pro residues" evidence="2">
    <location>
        <begin position="450"/>
        <end position="459"/>
    </location>
</feature>
<dbReference type="InterPro" id="IPR014756">
    <property type="entry name" value="Ig_E-set"/>
</dbReference>
<reference evidence="4" key="2">
    <citation type="submission" date="2025-09" db="UniProtKB">
        <authorList>
            <consortium name="Ensembl"/>
        </authorList>
    </citation>
    <scope>IDENTIFICATION</scope>
</reference>
<proteinExistence type="inferred from homology"/>
<comment type="similarity">
    <text evidence="1">Belongs to the arrestin family.</text>
</comment>
<dbReference type="InterPro" id="IPR011022">
    <property type="entry name" value="Arrestin_C-like"/>
</dbReference>
<dbReference type="Ensembl" id="ENSPKIT00000010793.1">
    <property type="protein sequence ID" value="ENSPKIP00000029989.1"/>
    <property type="gene ID" value="ENSPKIG00000011013.1"/>
</dbReference>
<feature type="region of interest" description="Disordered" evidence="2">
    <location>
        <begin position="429"/>
        <end position="503"/>
    </location>
</feature>
<dbReference type="PANTHER" id="PTHR11188:SF135">
    <property type="entry name" value="ARRESTIN DOMAIN CONTAINING 3-LIKE-RELATED"/>
    <property type="match status" value="1"/>
</dbReference>
<dbReference type="SUPFAM" id="SSF81296">
    <property type="entry name" value="E set domains"/>
    <property type="match status" value="2"/>
</dbReference>
<dbReference type="GO" id="GO:0007399">
    <property type="term" value="P:nervous system development"/>
    <property type="evidence" value="ECO:0007669"/>
    <property type="project" value="UniProtKB-ARBA"/>
</dbReference>
<keyword evidence="5" id="KW-1185">Reference proteome</keyword>
<dbReference type="GO" id="GO:0005886">
    <property type="term" value="C:plasma membrane"/>
    <property type="evidence" value="ECO:0007669"/>
    <property type="project" value="TreeGrafter"/>
</dbReference>
<evidence type="ECO:0000256" key="1">
    <source>
        <dbReference type="ARBA" id="ARBA00005298"/>
    </source>
</evidence>
<feature type="region of interest" description="Disordered" evidence="2">
    <location>
        <begin position="314"/>
        <end position="360"/>
    </location>
</feature>
<reference evidence="4" key="1">
    <citation type="submission" date="2025-08" db="UniProtKB">
        <authorList>
            <consortium name="Ensembl"/>
        </authorList>
    </citation>
    <scope>IDENTIFICATION</scope>
</reference>
<name>A0A3B3SGT5_9TELE</name>